<dbReference type="SMART" id="SM00387">
    <property type="entry name" value="HATPase_c"/>
    <property type="match status" value="1"/>
</dbReference>
<keyword evidence="10" id="KW-1133">Transmembrane helix</keyword>
<keyword evidence="4" id="KW-0808">Transferase</keyword>
<dbReference type="Gene3D" id="3.30.565.10">
    <property type="entry name" value="Histidine kinase-like ATPase, C-terminal domain"/>
    <property type="match status" value="1"/>
</dbReference>
<feature type="domain" description="PAC" evidence="12">
    <location>
        <begin position="183"/>
        <end position="235"/>
    </location>
</feature>
<feature type="coiled-coil region" evidence="9">
    <location>
        <begin position="219"/>
        <end position="246"/>
    </location>
</feature>
<protein>
    <recommendedName>
        <fullName evidence="2">histidine kinase</fullName>
        <ecNumber evidence="2">2.7.13.3</ecNumber>
    </recommendedName>
</protein>
<dbReference type="PANTHER" id="PTHR43065">
    <property type="entry name" value="SENSOR HISTIDINE KINASE"/>
    <property type="match status" value="1"/>
</dbReference>
<dbReference type="NCBIfam" id="TIGR00229">
    <property type="entry name" value="sensory_box"/>
    <property type="match status" value="1"/>
</dbReference>
<dbReference type="InterPro" id="IPR005467">
    <property type="entry name" value="His_kinase_dom"/>
</dbReference>
<dbReference type="CDD" id="cd00130">
    <property type="entry name" value="PAS"/>
    <property type="match status" value="1"/>
</dbReference>
<dbReference type="AlphaFoldDB" id="A0A7W6KH69"/>
<evidence type="ECO:0000256" key="6">
    <source>
        <dbReference type="ARBA" id="ARBA00022777"/>
    </source>
</evidence>
<keyword evidence="14" id="KW-1185">Reference proteome</keyword>
<dbReference type="SMART" id="SM00388">
    <property type="entry name" value="HisKA"/>
    <property type="match status" value="1"/>
</dbReference>
<sequence length="476" mass="52008">MSPLIFARAAFFSAPLFLLLFSIGWTGKDMQLPFAASIFCIVIMVVGQAILKANLFRFLAALSTLSAALILVAVPLQQSVGGEWVAAAVLSFVGVALSAVFLDRRSREIGRLLELETLTDTVPALLWTADGERGVDYVNQRWQDLGWTYEDLSGHNWGVMMHPDDLPRLRRQWQASVDTGKGYEETMRVRKPWGDYRWMVIRATPERDENGAVLRWCGIASDIDDLKKAEDRLEVMRNDLARVTRANTMGELTASIAHDINQPLTAAVTNGQVALRWLSSDAPDLGEVVEAVEESVAGAKRASDVVERLRNLYQNSEIKPVAVDVRSVIEDSVSLVSALARRSDVALQVELAAELAPILGDPIQLQQVVINLVVNGIDATKSVDRPSGTIVIRASTDPDGRVAIEVEDEGMGISPEIADRLFDAFFSTKSSGLGMGLAICRTIIERLGGTITTRNAPNGGAIFRACLPPVKEREEV</sequence>
<dbReference type="InterPro" id="IPR001610">
    <property type="entry name" value="PAC"/>
</dbReference>
<feature type="transmembrane region" description="Helical" evidence="10">
    <location>
        <begin position="84"/>
        <end position="102"/>
    </location>
</feature>
<dbReference type="PROSITE" id="PS50113">
    <property type="entry name" value="PAC"/>
    <property type="match status" value="1"/>
</dbReference>
<dbReference type="SUPFAM" id="SSF55785">
    <property type="entry name" value="PYP-like sensor domain (PAS domain)"/>
    <property type="match status" value="1"/>
</dbReference>
<dbReference type="SMART" id="SM00091">
    <property type="entry name" value="PAS"/>
    <property type="match status" value="1"/>
</dbReference>
<dbReference type="SUPFAM" id="SSF55874">
    <property type="entry name" value="ATPase domain of HSP90 chaperone/DNA topoisomerase II/histidine kinase"/>
    <property type="match status" value="1"/>
</dbReference>
<dbReference type="InterPro" id="IPR000014">
    <property type="entry name" value="PAS"/>
</dbReference>
<dbReference type="InterPro" id="IPR035965">
    <property type="entry name" value="PAS-like_dom_sf"/>
</dbReference>
<dbReference type="InterPro" id="IPR000700">
    <property type="entry name" value="PAS-assoc_C"/>
</dbReference>
<evidence type="ECO:0000256" key="9">
    <source>
        <dbReference type="SAM" id="Coils"/>
    </source>
</evidence>
<evidence type="ECO:0000313" key="14">
    <source>
        <dbReference type="Proteomes" id="UP000530571"/>
    </source>
</evidence>
<keyword evidence="8" id="KW-0902">Two-component regulatory system</keyword>
<dbReference type="InterPro" id="IPR003661">
    <property type="entry name" value="HisK_dim/P_dom"/>
</dbReference>
<dbReference type="SMART" id="SM00086">
    <property type="entry name" value="PAC"/>
    <property type="match status" value="1"/>
</dbReference>
<feature type="domain" description="Histidine kinase" evidence="11">
    <location>
        <begin position="255"/>
        <end position="471"/>
    </location>
</feature>
<keyword evidence="5" id="KW-0547">Nucleotide-binding</keyword>
<gene>
    <name evidence="13" type="ORF">GGR30_000049</name>
</gene>
<evidence type="ECO:0000256" key="7">
    <source>
        <dbReference type="ARBA" id="ARBA00022840"/>
    </source>
</evidence>
<evidence type="ECO:0000256" key="10">
    <source>
        <dbReference type="SAM" id="Phobius"/>
    </source>
</evidence>
<keyword evidence="10" id="KW-0812">Transmembrane</keyword>
<evidence type="ECO:0000313" key="13">
    <source>
        <dbReference type="EMBL" id="MBB4120154.1"/>
    </source>
</evidence>
<dbReference type="Pfam" id="PF02518">
    <property type="entry name" value="HATPase_c"/>
    <property type="match status" value="1"/>
</dbReference>
<evidence type="ECO:0000256" key="2">
    <source>
        <dbReference type="ARBA" id="ARBA00012438"/>
    </source>
</evidence>
<evidence type="ECO:0000259" key="12">
    <source>
        <dbReference type="PROSITE" id="PS50113"/>
    </source>
</evidence>
<dbReference type="Gene3D" id="1.10.287.130">
    <property type="match status" value="1"/>
</dbReference>
<evidence type="ECO:0000259" key="11">
    <source>
        <dbReference type="PROSITE" id="PS50109"/>
    </source>
</evidence>
<keyword evidence="3" id="KW-0597">Phosphoprotein</keyword>
<dbReference type="InterPro" id="IPR036097">
    <property type="entry name" value="HisK_dim/P_sf"/>
</dbReference>
<proteinExistence type="predicted"/>
<feature type="transmembrane region" description="Helical" evidence="10">
    <location>
        <begin position="58"/>
        <end position="78"/>
    </location>
</feature>
<dbReference type="EC" id="2.7.13.3" evidence="2"/>
<comment type="caution">
    <text evidence="13">The sequence shown here is derived from an EMBL/GenBank/DDBJ whole genome shotgun (WGS) entry which is preliminary data.</text>
</comment>
<comment type="catalytic activity">
    <reaction evidence="1">
        <text>ATP + protein L-histidine = ADP + protein N-phospho-L-histidine.</text>
        <dbReference type="EC" id="2.7.13.3"/>
    </reaction>
</comment>
<dbReference type="Proteomes" id="UP000530571">
    <property type="component" value="Unassembled WGS sequence"/>
</dbReference>
<name>A0A7W6KH69_9HYPH</name>
<accession>A0A7W6KH69</accession>
<feature type="transmembrane region" description="Helical" evidence="10">
    <location>
        <begin position="34"/>
        <end position="51"/>
    </location>
</feature>
<dbReference type="GO" id="GO:0000155">
    <property type="term" value="F:phosphorelay sensor kinase activity"/>
    <property type="evidence" value="ECO:0007669"/>
    <property type="project" value="InterPro"/>
</dbReference>
<dbReference type="SUPFAM" id="SSF47384">
    <property type="entry name" value="Homodimeric domain of signal transducing histidine kinase"/>
    <property type="match status" value="1"/>
</dbReference>
<dbReference type="InterPro" id="IPR004358">
    <property type="entry name" value="Sig_transdc_His_kin-like_C"/>
</dbReference>
<dbReference type="EMBL" id="JACIDZ010000001">
    <property type="protein sequence ID" value="MBB4120154.1"/>
    <property type="molecule type" value="Genomic_DNA"/>
</dbReference>
<dbReference type="FunFam" id="3.30.450.20:FF:000099">
    <property type="entry name" value="Sensory box sensor histidine kinase"/>
    <property type="match status" value="1"/>
</dbReference>
<dbReference type="RefSeq" id="WP_183480952.1">
    <property type="nucleotide sequence ID" value="NZ_JACIDZ010000001.1"/>
</dbReference>
<dbReference type="PANTHER" id="PTHR43065:SF10">
    <property type="entry name" value="PEROXIDE STRESS-ACTIVATED HISTIDINE KINASE MAK3"/>
    <property type="match status" value="1"/>
</dbReference>
<evidence type="ECO:0000256" key="1">
    <source>
        <dbReference type="ARBA" id="ARBA00000085"/>
    </source>
</evidence>
<dbReference type="Pfam" id="PF00512">
    <property type="entry name" value="HisKA"/>
    <property type="match status" value="1"/>
</dbReference>
<evidence type="ECO:0000256" key="8">
    <source>
        <dbReference type="ARBA" id="ARBA00023012"/>
    </source>
</evidence>
<dbReference type="CDD" id="cd00082">
    <property type="entry name" value="HisKA"/>
    <property type="match status" value="1"/>
</dbReference>
<keyword evidence="6" id="KW-0418">Kinase</keyword>
<keyword evidence="9" id="KW-0175">Coiled coil</keyword>
<evidence type="ECO:0000256" key="5">
    <source>
        <dbReference type="ARBA" id="ARBA00022741"/>
    </source>
</evidence>
<dbReference type="InterPro" id="IPR013655">
    <property type="entry name" value="PAS_fold_3"/>
</dbReference>
<dbReference type="Pfam" id="PF08447">
    <property type="entry name" value="PAS_3"/>
    <property type="match status" value="1"/>
</dbReference>
<keyword evidence="7" id="KW-0067">ATP-binding</keyword>
<dbReference type="InterPro" id="IPR036890">
    <property type="entry name" value="HATPase_C_sf"/>
</dbReference>
<dbReference type="InterPro" id="IPR003594">
    <property type="entry name" value="HATPase_dom"/>
</dbReference>
<dbReference type="GO" id="GO:0005524">
    <property type="term" value="F:ATP binding"/>
    <property type="evidence" value="ECO:0007669"/>
    <property type="project" value="UniProtKB-KW"/>
</dbReference>
<keyword evidence="10" id="KW-0472">Membrane</keyword>
<evidence type="ECO:0000256" key="4">
    <source>
        <dbReference type="ARBA" id="ARBA00022679"/>
    </source>
</evidence>
<reference evidence="13 14" key="1">
    <citation type="submission" date="2020-08" db="EMBL/GenBank/DDBJ databases">
        <title>Genomic Encyclopedia of Type Strains, Phase IV (KMG-IV): sequencing the most valuable type-strain genomes for metagenomic binning, comparative biology and taxonomic classification.</title>
        <authorList>
            <person name="Goeker M."/>
        </authorList>
    </citation>
    <scope>NUCLEOTIDE SEQUENCE [LARGE SCALE GENOMIC DNA]</scope>
    <source>
        <strain evidence="13 14">DSM 28101</strain>
    </source>
</reference>
<dbReference type="PROSITE" id="PS50109">
    <property type="entry name" value="HIS_KIN"/>
    <property type="match status" value="1"/>
</dbReference>
<dbReference type="Gene3D" id="3.30.450.20">
    <property type="entry name" value="PAS domain"/>
    <property type="match status" value="1"/>
</dbReference>
<dbReference type="PRINTS" id="PR00344">
    <property type="entry name" value="BCTRLSENSOR"/>
</dbReference>
<evidence type="ECO:0000256" key="3">
    <source>
        <dbReference type="ARBA" id="ARBA00022553"/>
    </source>
</evidence>
<organism evidence="13 14">
    <name type="scientific">Martelella radicis</name>
    <dbReference type="NCBI Taxonomy" id="1397476"/>
    <lineage>
        <taxon>Bacteria</taxon>
        <taxon>Pseudomonadati</taxon>
        <taxon>Pseudomonadota</taxon>
        <taxon>Alphaproteobacteria</taxon>
        <taxon>Hyphomicrobiales</taxon>
        <taxon>Aurantimonadaceae</taxon>
        <taxon>Martelella</taxon>
    </lineage>
</organism>